<dbReference type="CDD" id="cd20557">
    <property type="entry name" value="CYCLIN_ScPCL1-like"/>
    <property type="match status" value="1"/>
</dbReference>
<protein>
    <recommendedName>
        <fullName evidence="4">Cyclin N-terminal domain-containing protein</fullName>
    </recommendedName>
</protein>
<accession>A0A1E3QF32</accession>
<dbReference type="GO" id="GO:0000307">
    <property type="term" value="C:cyclin-dependent protein kinase holoenzyme complex"/>
    <property type="evidence" value="ECO:0007669"/>
    <property type="project" value="UniProtKB-ARBA"/>
</dbReference>
<dbReference type="STRING" id="675824.A0A1E3QF32"/>
<dbReference type="PANTHER" id="PTHR15615">
    <property type="match status" value="1"/>
</dbReference>
<evidence type="ECO:0000256" key="1">
    <source>
        <dbReference type="SAM" id="MobiDB-lite"/>
    </source>
</evidence>
<dbReference type="InterPro" id="IPR013922">
    <property type="entry name" value="Cyclin_PHO80-like"/>
</dbReference>
<dbReference type="Pfam" id="PF08613">
    <property type="entry name" value="Cyclin"/>
    <property type="match status" value="1"/>
</dbReference>
<dbReference type="PANTHER" id="PTHR15615:SF27">
    <property type="entry name" value="PHO85 CYCLIN CLG1"/>
    <property type="match status" value="1"/>
</dbReference>
<organism evidence="2 3">
    <name type="scientific">Lipomyces starkeyi NRRL Y-11557</name>
    <dbReference type="NCBI Taxonomy" id="675824"/>
    <lineage>
        <taxon>Eukaryota</taxon>
        <taxon>Fungi</taxon>
        <taxon>Dikarya</taxon>
        <taxon>Ascomycota</taxon>
        <taxon>Saccharomycotina</taxon>
        <taxon>Lipomycetes</taxon>
        <taxon>Lipomycetales</taxon>
        <taxon>Lipomycetaceae</taxon>
        <taxon>Lipomyces</taxon>
    </lineage>
</organism>
<dbReference type="Proteomes" id="UP000094385">
    <property type="component" value="Unassembled WGS sequence"/>
</dbReference>
<dbReference type="Gene3D" id="1.10.472.10">
    <property type="entry name" value="Cyclin-like"/>
    <property type="match status" value="1"/>
</dbReference>
<dbReference type="InterPro" id="IPR036915">
    <property type="entry name" value="Cyclin-like_sf"/>
</dbReference>
<sequence length="497" mass="53961">MPPSSPFSFSAHLYPFSFPTPPPELPLSSASCCLGNALPTSADLAQYRLRSHVASNYNASRSYHSRPMLSSPPRSLSATSSSGRSECDTTSSPSEVLFSPAPHATTGRALSPSDSEDSFTAMAANLACLFWFTPTPTLLYCSAHARLPLLSPVCLPTREFRLFASAILSRTQVSRTVVALALLYIYRLKLHSPSILGTPGSEYRVFTIALVLANKFLDDNTYTNKTWAQVSKLPVSEIGVMEVEFLKHVNYELAVAKEKWTEWTDVLATFAKARKAARFSCVSVPGSPVSQTPPPLSSPSSIPPSRKRKTVEDEAYTSPAKRLYTQLQQQQPHQQLPPQTGNGTSYYYSPTTPSSDDVSQLLADTNAQAAFALGFPLLPKPKYIAPMTPTFAAPCPVLRPVATASMQQFTTPVQQIPLLVKNTYALPASYALPTLPQPISVATPAPVATPHAVAALHSTTRANPFVYPVVDKHYVPVPRLMSVRQLHSSAVTNPGKW</sequence>
<feature type="compositionally biased region" description="Low complexity" evidence="1">
    <location>
        <begin position="65"/>
        <end position="84"/>
    </location>
</feature>
<keyword evidence="3" id="KW-1185">Reference proteome</keyword>
<feature type="region of interest" description="Disordered" evidence="1">
    <location>
        <begin position="327"/>
        <end position="353"/>
    </location>
</feature>
<dbReference type="OrthoDB" id="286814at2759"/>
<proteinExistence type="predicted"/>
<dbReference type="GO" id="GO:0016538">
    <property type="term" value="F:cyclin-dependent protein serine/threonine kinase regulator activity"/>
    <property type="evidence" value="ECO:0007669"/>
    <property type="project" value="TreeGrafter"/>
</dbReference>
<evidence type="ECO:0008006" key="4">
    <source>
        <dbReference type="Google" id="ProtNLM"/>
    </source>
</evidence>
<dbReference type="EMBL" id="KV454290">
    <property type="protein sequence ID" value="ODQ75702.1"/>
    <property type="molecule type" value="Genomic_DNA"/>
</dbReference>
<evidence type="ECO:0000313" key="3">
    <source>
        <dbReference type="Proteomes" id="UP000094385"/>
    </source>
</evidence>
<reference evidence="2 3" key="1">
    <citation type="journal article" date="2016" name="Proc. Natl. Acad. Sci. U.S.A.">
        <title>Comparative genomics of biotechnologically important yeasts.</title>
        <authorList>
            <person name="Riley R."/>
            <person name="Haridas S."/>
            <person name="Wolfe K.H."/>
            <person name="Lopes M.R."/>
            <person name="Hittinger C.T."/>
            <person name="Goeker M."/>
            <person name="Salamov A.A."/>
            <person name="Wisecaver J.H."/>
            <person name="Long T.M."/>
            <person name="Calvey C.H."/>
            <person name="Aerts A.L."/>
            <person name="Barry K.W."/>
            <person name="Choi C."/>
            <person name="Clum A."/>
            <person name="Coughlan A.Y."/>
            <person name="Deshpande S."/>
            <person name="Douglass A.P."/>
            <person name="Hanson S.J."/>
            <person name="Klenk H.-P."/>
            <person name="LaButti K.M."/>
            <person name="Lapidus A."/>
            <person name="Lindquist E.A."/>
            <person name="Lipzen A.M."/>
            <person name="Meier-Kolthoff J.P."/>
            <person name="Ohm R.A."/>
            <person name="Otillar R.P."/>
            <person name="Pangilinan J.L."/>
            <person name="Peng Y."/>
            <person name="Rokas A."/>
            <person name="Rosa C.A."/>
            <person name="Scheuner C."/>
            <person name="Sibirny A.A."/>
            <person name="Slot J.C."/>
            <person name="Stielow J.B."/>
            <person name="Sun H."/>
            <person name="Kurtzman C.P."/>
            <person name="Blackwell M."/>
            <person name="Grigoriev I.V."/>
            <person name="Jeffries T.W."/>
        </authorList>
    </citation>
    <scope>NUCLEOTIDE SEQUENCE [LARGE SCALE GENOMIC DNA]</scope>
    <source>
        <strain evidence="2 3">NRRL Y-11557</strain>
    </source>
</reference>
<dbReference type="GO" id="GO:0019901">
    <property type="term" value="F:protein kinase binding"/>
    <property type="evidence" value="ECO:0007669"/>
    <property type="project" value="InterPro"/>
</dbReference>
<feature type="region of interest" description="Disordered" evidence="1">
    <location>
        <begin position="284"/>
        <end position="315"/>
    </location>
</feature>
<name>A0A1E3QF32_LIPST</name>
<gene>
    <name evidence="2" type="ORF">LIPSTDRAFT_213558</name>
</gene>
<feature type="region of interest" description="Disordered" evidence="1">
    <location>
        <begin position="62"/>
        <end position="112"/>
    </location>
</feature>
<dbReference type="GO" id="GO:0005634">
    <property type="term" value="C:nucleus"/>
    <property type="evidence" value="ECO:0007669"/>
    <property type="project" value="TreeGrafter"/>
</dbReference>
<dbReference type="SUPFAM" id="SSF47954">
    <property type="entry name" value="Cyclin-like"/>
    <property type="match status" value="1"/>
</dbReference>
<evidence type="ECO:0000313" key="2">
    <source>
        <dbReference type="EMBL" id="ODQ75702.1"/>
    </source>
</evidence>
<dbReference type="AlphaFoldDB" id="A0A1E3QF32"/>